<reference evidence="2 3" key="1">
    <citation type="submission" date="2018-08" db="EMBL/GenBank/DDBJ databases">
        <title>A genome reference for cultivated species of the human gut microbiota.</title>
        <authorList>
            <person name="Zou Y."/>
            <person name="Xue W."/>
            <person name="Luo G."/>
        </authorList>
    </citation>
    <scope>NUCLEOTIDE SEQUENCE [LARGE SCALE GENOMIC DNA]</scope>
    <source>
        <strain evidence="2 3">OM05-6AA</strain>
    </source>
</reference>
<dbReference type="EMBL" id="QSUG01000002">
    <property type="protein sequence ID" value="RGN25550.1"/>
    <property type="molecule type" value="Genomic_DNA"/>
</dbReference>
<feature type="transmembrane region" description="Helical" evidence="1">
    <location>
        <begin position="133"/>
        <end position="155"/>
    </location>
</feature>
<protein>
    <recommendedName>
        <fullName evidence="4">Glycosyltransferase RgtA/B/C/D-like domain-containing protein</fullName>
    </recommendedName>
</protein>
<keyword evidence="1" id="KW-0812">Transmembrane</keyword>
<evidence type="ECO:0000256" key="1">
    <source>
        <dbReference type="SAM" id="Phobius"/>
    </source>
</evidence>
<keyword evidence="1" id="KW-1133">Transmembrane helix</keyword>
<dbReference type="RefSeq" id="WP_117690118.1">
    <property type="nucleotide sequence ID" value="NZ_QSUE01000005.1"/>
</dbReference>
<dbReference type="AlphaFoldDB" id="A0A3E5AR15"/>
<evidence type="ECO:0008006" key="4">
    <source>
        <dbReference type="Google" id="ProtNLM"/>
    </source>
</evidence>
<feature type="transmembrane region" description="Helical" evidence="1">
    <location>
        <begin position="256"/>
        <end position="277"/>
    </location>
</feature>
<feature type="transmembrane region" description="Helical" evidence="1">
    <location>
        <begin position="103"/>
        <end position="121"/>
    </location>
</feature>
<dbReference type="Proteomes" id="UP000260970">
    <property type="component" value="Unassembled WGS sequence"/>
</dbReference>
<feature type="transmembrane region" description="Helical" evidence="1">
    <location>
        <begin position="71"/>
        <end position="91"/>
    </location>
</feature>
<organism evidence="2 3">
    <name type="scientific">Agathobacter rectalis</name>
    <dbReference type="NCBI Taxonomy" id="39491"/>
    <lineage>
        <taxon>Bacteria</taxon>
        <taxon>Bacillati</taxon>
        <taxon>Bacillota</taxon>
        <taxon>Clostridia</taxon>
        <taxon>Lachnospirales</taxon>
        <taxon>Lachnospiraceae</taxon>
        <taxon>Agathobacter</taxon>
    </lineage>
</organism>
<keyword evidence="1" id="KW-0472">Membrane</keyword>
<evidence type="ECO:0000313" key="3">
    <source>
        <dbReference type="Proteomes" id="UP000260970"/>
    </source>
</evidence>
<feature type="transmembrane region" description="Helical" evidence="1">
    <location>
        <begin position="350"/>
        <end position="372"/>
    </location>
</feature>
<feature type="transmembrane region" description="Helical" evidence="1">
    <location>
        <begin position="284"/>
        <end position="303"/>
    </location>
</feature>
<evidence type="ECO:0000313" key="2">
    <source>
        <dbReference type="EMBL" id="RGN25550.1"/>
    </source>
</evidence>
<sequence>MKNKYCKYSVIIGILIIIGAISIEMHEIMLKYGCGDFPSHIAGARDLTVKNYSLLTYIYRFLLTLIDNNQIIVMFLSACVVLGVVITAYLIKEVVTDIDDAQAYIMAFCGYIMNPIFIPALNPYRVFGVQASGQWHSPTLLVVKLFLSLSLYYYVKIHKRREIKDYIALAVTLALATGVKPNLTICFGAIWGIEALWYLFSKNENQHRKRFLSYLLVGVPSILILLLQYSIMYGTGASDDGGIAIMPFYCLRLRTVHPFMSIVQTLAFPLFVLVISWKRIQKSFIGRFIWGMTVIAYIQHLFLVETGIRMQDGNWTWGTSICNFGLLVISMCFYYEYLKDTIKNKNTKSIVLCVVGGTLLLAHLIAGIVYIYNVFVSKNMFI</sequence>
<feature type="transmembrane region" description="Helical" evidence="1">
    <location>
        <begin position="5"/>
        <end position="23"/>
    </location>
</feature>
<feature type="transmembrane region" description="Helical" evidence="1">
    <location>
        <begin position="315"/>
        <end position="338"/>
    </location>
</feature>
<accession>A0A3E5AR15</accession>
<name>A0A3E5AR15_9FIRM</name>
<feature type="transmembrane region" description="Helical" evidence="1">
    <location>
        <begin position="211"/>
        <end position="231"/>
    </location>
</feature>
<comment type="caution">
    <text evidence="2">The sequence shown here is derived from an EMBL/GenBank/DDBJ whole genome shotgun (WGS) entry which is preliminary data.</text>
</comment>
<proteinExistence type="predicted"/>
<gene>
    <name evidence="2" type="ORF">DXB72_03365</name>
</gene>